<evidence type="ECO:0000256" key="7">
    <source>
        <dbReference type="SAM" id="Phobius"/>
    </source>
</evidence>
<evidence type="ECO:0000313" key="9">
    <source>
        <dbReference type="EMBL" id="KAB1140848.1"/>
    </source>
</evidence>
<dbReference type="PROSITE" id="PS50850">
    <property type="entry name" value="MFS"/>
    <property type="match status" value="1"/>
</dbReference>
<evidence type="ECO:0000256" key="4">
    <source>
        <dbReference type="ARBA" id="ARBA00022989"/>
    </source>
</evidence>
<dbReference type="InterPro" id="IPR036259">
    <property type="entry name" value="MFS_trans_sf"/>
</dbReference>
<keyword evidence="2" id="KW-1003">Cell membrane</keyword>
<evidence type="ECO:0000256" key="6">
    <source>
        <dbReference type="SAM" id="MobiDB-lite"/>
    </source>
</evidence>
<keyword evidence="3 7" id="KW-0812">Transmembrane</keyword>
<feature type="transmembrane region" description="Helical" evidence="7">
    <location>
        <begin position="313"/>
        <end position="334"/>
    </location>
</feature>
<feature type="compositionally biased region" description="Basic residues" evidence="6">
    <location>
        <begin position="1"/>
        <end position="14"/>
    </location>
</feature>
<feature type="transmembrane region" description="Helical" evidence="7">
    <location>
        <begin position="272"/>
        <end position="293"/>
    </location>
</feature>
<evidence type="ECO:0000256" key="3">
    <source>
        <dbReference type="ARBA" id="ARBA00022692"/>
    </source>
</evidence>
<dbReference type="Gene3D" id="1.20.1250.20">
    <property type="entry name" value="MFS general substrate transporter like domains"/>
    <property type="match status" value="1"/>
</dbReference>
<proteinExistence type="predicted"/>
<feature type="domain" description="Major facilitator superfamily (MFS) profile" evidence="8">
    <location>
        <begin position="116"/>
        <end position="497"/>
    </location>
</feature>
<feature type="transmembrane region" description="Helical" evidence="7">
    <location>
        <begin position="244"/>
        <end position="266"/>
    </location>
</feature>
<feature type="transmembrane region" description="Helical" evidence="7">
    <location>
        <begin position="444"/>
        <end position="463"/>
    </location>
</feature>
<dbReference type="PANTHER" id="PTHR43124:SF10">
    <property type="entry name" value="PURINE EFFLUX PUMP PBUE"/>
    <property type="match status" value="1"/>
</dbReference>
<feature type="transmembrane region" description="Helical" evidence="7">
    <location>
        <begin position="404"/>
        <end position="423"/>
    </location>
</feature>
<gene>
    <name evidence="9" type="ORF">F7R91_34485</name>
</gene>
<feature type="transmembrane region" description="Helical" evidence="7">
    <location>
        <begin position="115"/>
        <end position="139"/>
    </location>
</feature>
<dbReference type="InterPro" id="IPR020846">
    <property type="entry name" value="MFS_dom"/>
</dbReference>
<feature type="transmembrane region" description="Helical" evidence="7">
    <location>
        <begin position="346"/>
        <end position="367"/>
    </location>
</feature>
<comment type="caution">
    <text evidence="9">The sequence shown here is derived from an EMBL/GenBank/DDBJ whole genome shotgun (WGS) entry which is preliminary data.</text>
</comment>
<feature type="transmembrane region" description="Helical" evidence="7">
    <location>
        <begin position="469"/>
        <end position="487"/>
    </location>
</feature>
<accession>A0A6H9URA2</accession>
<protein>
    <submittedName>
        <fullName evidence="9">MFS transporter</fullName>
    </submittedName>
</protein>
<feature type="region of interest" description="Disordered" evidence="6">
    <location>
        <begin position="1"/>
        <end position="106"/>
    </location>
</feature>
<feature type="compositionally biased region" description="Low complexity" evidence="6">
    <location>
        <begin position="56"/>
        <end position="71"/>
    </location>
</feature>
<dbReference type="Pfam" id="PF07690">
    <property type="entry name" value="MFS_1"/>
    <property type="match status" value="1"/>
</dbReference>
<evidence type="ECO:0000259" key="8">
    <source>
        <dbReference type="PROSITE" id="PS50850"/>
    </source>
</evidence>
<sequence length="512" mass="52970">MVAVRRSRSAHRVPHPQPGPWRARSLASTQQREVCSPERRSRRREYGGPGRRPRPAARSCSSSQTLTSPSTDPGASHARPSAVGPDCRRASHGTRTRRPRAACRRHARGGSRMRTCLITLAVGTFAIGIDVLVTAGLVAPMSRDLQVSESAAGQLVTVFALSYAILSPLLAALTARASRKHVLLAALTLFVLGNVATALAPTYALVMVSRVVAAAGASLYTPNASAAAAAIAPPESTGRAIATVMGGLTVATALGVPIGSFIGGNVNWRGTMWLVAALGAIALVGVTLVIPHIQLPVPIKLRDRLAPLGDRRVVAALALVMLVFSSFYALYTYLGPVLNPATGGNATKLSVLLCVYGSMAVVGNTIGGRLADTRDPSKVRFTALACFAAVLAMVPVGRHWFVGALVWVALLGVPGAIQYVSHLKLLVELVPQATPLLLGLNASAQYLGMGIGGAVGGAALGAWGPSSLGWISTTTLLAAVVLALTALRHPASLPQSTAPESASVRGRSAMPS</sequence>
<evidence type="ECO:0000256" key="1">
    <source>
        <dbReference type="ARBA" id="ARBA00004651"/>
    </source>
</evidence>
<dbReference type="CDD" id="cd17324">
    <property type="entry name" value="MFS_NepI_like"/>
    <property type="match status" value="1"/>
</dbReference>
<dbReference type="SUPFAM" id="SSF103473">
    <property type="entry name" value="MFS general substrate transporter"/>
    <property type="match status" value="1"/>
</dbReference>
<dbReference type="GO" id="GO:0022857">
    <property type="term" value="F:transmembrane transporter activity"/>
    <property type="evidence" value="ECO:0007669"/>
    <property type="project" value="InterPro"/>
</dbReference>
<dbReference type="EMBL" id="VZRB01000037">
    <property type="protein sequence ID" value="KAB1140848.1"/>
    <property type="molecule type" value="Genomic_DNA"/>
</dbReference>
<evidence type="ECO:0000313" key="10">
    <source>
        <dbReference type="Proteomes" id="UP000442707"/>
    </source>
</evidence>
<dbReference type="AlphaFoldDB" id="A0A6H9URA2"/>
<dbReference type="InterPro" id="IPR050189">
    <property type="entry name" value="MFS_Efflux_Transporters"/>
</dbReference>
<feature type="transmembrane region" description="Helical" evidence="7">
    <location>
        <begin position="182"/>
        <end position="205"/>
    </location>
</feature>
<dbReference type="PANTHER" id="PTHR43124">
    <property type="entry name" value="PURINE EFFLUX PUMP PBUE"/>
    <property type="match status" value="1"/>
</dbReference>
<evidence type="ECO:0000256" key="2">
    <source>
        <dbReference type="ARBA" id="ARBA00022475"/>
    </source>
</evidence>
<dbReference type="InterPro" id="IPR011701">
    <property type="entry name" value="MFS"/>
</dbReference>
<keyword evidence="4 7" id="KW-1133">Transmembrane helix</keyword>
<dbReference type="GO" id="GO:0005886">
    <property type="term" value="C:plasma membrane"/>
    <property type="evidence" value="ECO:0007669"/>
    <property type="project" value="UniProtKB-SubCell"/>
</dbReference>
<comment type="subcellular location">
    <subcellularLocation>
        <location evidence="1">Cell membrane</location>
        <topology evidence="1">Multi-pass membrane protein</topology>
    </subcellularLocation>
</comment>
<feature type="transmembrane region" description="Helical" evidence="7">
    <location>
        <begin position="151"/>
        <end position="175"/>
    </location>
</feature>
<evidence type="ECO:0000256" key="5">
    <source>
        <dbReference type="ARBA" id="ARBA00023136"/>
    </source>
</evidence>
<keyword evidence="10" id="KW-1185">Reference proteome</keyword>
<feature type="region of interest" description="Disordered" evidence="6">
    <location>
        <begin position="493"/>
        <end position="512"/>
    </location>
</feature>
<keyword evidence="5 7" id="KW-0472">Membrane</keyword>
<organism evidence="9 10">
    <name type="scientific">Streptomyces luteolifulvus</name>
    <dbReference type="NCBI Taxonomy" id="2615112"/>
    <lineage>
        <taxon>Bacteria</taxon>
        <taxon>Bacillati</taxon>
        <taxon>Actinomycetota</taxon>
        <taxon>Actinomycetes</taxon>
        <taxon>Kitasatosporales</taxon>
        <taxon>Streptomycetaceae</taxon>
        <taxon>Streptomyces</taxon>
    </lineage>
</organism>
<name>A0A6H9URA2_9ACTN</name>
<feature type="compositionally biased region" description="Basic residues" evidence="6">
    <location>
        <begin position="90"/>
        <end position="106"/>
    </location>
</feature>
<reference evidence="9 10" key="1">
    <citation type="submission" date="2019-09" db="EMBL/GenBank/DDBJ databases">
        <title>Screening of Novel Bioactive Compounds from Soil-Associated.</title>
        <authorList>
            <person name="Zhao S."/>
        </authorList>
    </citation>
    <scope>NUCLEOTIDE SEQUENCE [LARGE SCALE GENOMIC DNA]</scope>
    <source>
        <strain evidence="9 10">HIT-DPA4</strain>
    </source>
</reference>
<dbReference type="Proteomes" id="UP000442707">
    <property type="component" value="Unassembled WGS sequence"/>
</dbReference>